<protein>
    <submittedName>
        <fullName evidence="2">Uncharacterized protein</fullName>
    </submittedName>
</protein>
<dbReference type="EMBL" id="AEPV01000085">
    <property type="protein sequence ID" value="EFU73061.1"/>
    <property type="molecule type" value="Genomic_DNA"/>
</dbReference>
<proteinExistence type="predicted"/>
<evidence type="ECO:0000313" key="2">
    <source>
        <dbReference type="EMBL" id="EFU73061.1"/>
    </source>
</evidence>
<dbReference type="PATRIC" id="fig|888064.11.peg.2178"/>
<dbReference type="RefSeq" id="WP_007209110.1">
    <property type="nucleotide sequence ID" value="NZ_GL622241.1"/>
</dbReference>
<dbReference type="AlphaFoldDB" id="E6LIA9"/>
<evidence type="ECO:0000313" key="3">
    <source>
        <dbReference type="Proteomes" id="UP000010296"/>
    </source>
</evidence>
<feature type="region of interest" description="Disordered" evidence="1">
    <location>
        <begin position="55"/>
        <end position="75"/>
    </location>
</feature>
<keyword evidence="3" id="KW-1185">Reference proteome</keyword>
<comment type="caution">
    <text evidence="2">The sequence shown here is derived from an EMBL/GenBank/DDBJ whole genome shotgun (WGS) entry which is preliminary data.</text>
</comment>
<accession>E6LIA9</accession>
<organism evidence="2 3">
    <name type="scientific">Enterococcus italicus (strain DSM 15952 / CCUG 50447 / LMG 22039 / TP 1.5)</name>
    <dbReference type="NCBI Taxonomy" id="888064"/>
    <lineage>
        <taxon>Bacteria</taxon>
        <taxon>Bacillati</taxon>
        <taxon>Bacillota</taxon>
        <taxon>Bacilli</taxon>
        <taxon>Lactobacillales</taxon>
        <taxon>Enterococcaceae</taxon>
        <taxon>Enterococcus</taxon>
    </lineage>
</organism>
<gene>
    <name evidence="2" type="ORF">HMPREF9088_2099</name>
</gene>
<dbReference type="HOGENOM" id="CLU_2665443_0_0_9"/>
<reference evidence="2 3" key="1">
    <citation type="submission" date="2010-12" db="EMBL/GenBank/DDBJ databases">
        <authorList>
            <person name="Muzny D."/>
            <person name="Qin X."/>
            <person name="Deng J."/>
            <person name="Jiang H."/>
            <person name="Liu Y."/>
            <person name="Qu J."/>
            <person name="Song X.-Z."/>
            <person name="Zhang L."/>
            <person name="Thornton R."/>
            <person name="Coyle M."/>
            <person name="Francisco L."/>
            <person name="Jackson L."/>
            <person name="Javaid M."/>
            <person name="Korchina V."/>
            <person name="Kovar C."/>
            <person name="Mata R."/>
            <person name="Mathew T."/>
            <person name="Ngo R."/>
            <person name="Nguyen L."/>
            <person name="Nguyen N."/>
            <person name="Okwuonu G."/>
            <person name="Ongeri F."/>
            <person name="Pham C."/>
            <person name="Simmons D."/>
            <person name="Wilczek-Boney K."/>
            <person name="Hale W."/>
            <person name="Jakkamsetti A."/>
            <person name="Pham P."/>
            <person name="Ruth R."/>
            <person name="San Lucas F."/>
            <person name="Warren J."/>
            <person name="Zhang J."/>
            <person name="Zhao Z."/>
            <person name="Zhou C."/>
            <person name="Zhu D."/>
            <person name="Lee S."/>
            <person name="Bess C."/>
            <person name="Blankenburg K."/>
            <person name="Forbes L."/>
            <person name="Fu Q."/>
            <person name="Gubbala S."/>
            <person name="Hirani K."/>
            <person name="Jayaseelan J.C."/>
            <person name="Lara F."/>
            <person name="Munidasa M."/>
            <person name="Palculict T."/>
            <person name="Patil S."/>
            <person name="Pu L.-L."/>
            <person name="Saada N."/>
            <person name="Tang L."/>
            <person name="Weissenberger G."/>
            <person name="Zhu Y."/>
            <person name="Hemphill L."/>
            <person name="Shang Y."/>
            <person name="Youmans B."/>
            <person name="Ayvaz T."/>
            <person name="Ross M."/>
            <person name="Santibanez J."/>
            <person name="Aqrawi P."/>
            <person name="Gross S."/>
            <person name="Joshi V."/>
            <person name="Fowler G."/>
            <person name="Nazareth L."/>
            <person name="Reid J."/>
            <person name="Worley K."/>
            <person name="Petrosino J."/>
            <person name="Highlander S."/>
            <person name="Gibbs R."/>
        </authorList>
    </citation>
    <scope>NUCLEOTIDE SEQUENCE [LARGE SCALE GENOMIC DNA]</scope>
    <source>
        <strain evidence="3">DSM 15952 / CCUG 50447 / LMG 22039 / TP 1.5</strain>
    </source>
</reference>
<dbReference type="Proteomes" id="UP000010296">
    <property type="component" value="Unassembled WGS sequence"/>
</dbReference>
<evidence type="ECO:0000256" key="1">
    <source>
        <dbReference type="SAM" id="MobiDB-lite"/>
    </source>
</evidence>
<feature type="compositionally biased region" description="Polar residues" evidence="1">
    <location>
        <begin position="66"/>
        <end position="75"/>
    </location>
</feature>
<sequence length="75" mass="8507">MLSKNITLMNSKYTIFEFIGLTIGNESTAPDRISHLFKRKQLQNKLLKDHVSNFSENGCKGRNSDRLSASKQFSA</sequence>
<name>E6LIA9_ENTI1</name>